<dbReference type="AlphaFoldDB" id="A0A9X9F566"/>
<keyword evidence="2" id="KW-1133">Transmembrane helix</keyword>
<evidence type="ECO:0000256" key="1">
    <source>
        <dbReference type="SAM" id="MobiDB-lite"/>
    </source>
</evidence>
<name>A0A9X9F566_BACCE</name>
<keyword evidence="2" id="KW-0812">Transmembrane</keyword>
<evidence type="ECO:0000313" key="4">
    <source>
        <dbReference type="Proteomes" id="UP000308444"/>
    </source>
</evidence>
<proteinExistence type="predicted"/>
<reference evidence="3 4" key="1">
    <citation type="journal article" date="2019" name="Environ. Microbiol.">
        <title>An active ?-lactamase is a part of an orchestrated cell wall stress resistance network of Bacillus subtilis and related rhizosphere species.</title>
        <authorList>
            <person name="Bucher T."/>
            <person name="Keren-Paz A."/>
            <person name="Hausser J."/>
            <person name="Olender T."/>
            <person name="Cytryn E."/>
            <person name="Kolodkin-Gal I."/>
        </authorList>
    </citation>
    <scope>NUCLEOTIDE SEQUENCE [LARGE SCALE GENOMIC DNA]</scope>
    <source>
        <strain evidence="3 4">I32</strain>
    </source>
</reference>
<gene>
    <name evidence="3" type="ORF">FC695_21100</name>
</gene>
<evidence type="ECO:0000313" key="3">
    <source>
        <dbReference type="EMBL" id="TKJ00635.1"/>
    </source>
</evidence>
<sequence>MEKALKIKQIVVVLIAIAAVAIGYYMFQSITSPAKAVAKQENVVQLASEQPKVEMNKTAPSRFNGKERK</sequence>
<dbReference type="Proteomes" id="UP000308444">
    <property type="component" value="Unassembled WGS sequence"/>
</dbReference>
<keyword evidence="2" id="KW-0472">Membrane</keyword>
<evidence type="ECO:0000256" key="2">
    <source>
        <dbReference type="SAM" id="Phobius"/>
    </source>
</evidence>
<dbReference type="EMBL" id="SZOH01001532">
    <property type="protein sequence ID" value="TKJ00635.1"/>
    <property type="molecule type" value="Genomic_DNA"/>
</dbReference>
<comment type="caution">
    <text evidence="3">The sequence shown here is derived from an EMBL/GenBank/DDBJ whole genome shotgun (WGS) entry which is preliminary data.</text>
</comment>
<accession>A0A9X9F566</accession>
<protein>
    <submittedName>
        <fullName evidence="3">Polysaccharide deacetylase</fullName>
    </submittedName>
</protein>
<feature type="region of interest" description="Disordered" evidence="1">
    <location>
        <begin position="49"/>
        <end position="69"/>
    </location>
</feature>
<feature type="transmembrane region" description="Helical" evidence="2">
    <location>
        <begin position="7"/>
        <end position="27"/>
    </location>
</feature>
<feature type="non-terminal residue" evidence="3">
    <location>
        <position position="69"/>
    </location>
</feature>
<organism evidence="3 4">
    <name type="scientific">Bacillus cereus</name>
    <dbReference type="NCBI Taxonomy" id="1396"/>
    <lineage>
        <taxon>Bacteria</taxon>
        <taxon>Bacillati</taxon>
        <taxon>Bacillota</taxon>
        <taxon>Bacilli</taxon>
        <taxon>Bacillales</taxon>
        <taxon>Bacillaceae</taxon>
        <taxon>Bacillus</taxon>
        <taxon>Bacillus cereus group</taxon>
    </lineage>
</organism>